<evidence type="ECO:0000256" key="13">
    <source>
        <dbReference type="ARBA" id="ARBA00023136"/>
    </source>
</evidence>
<dbReference type="SUPFAM" id="SSF55874">
    <property type="entry name" value="ATPase domain of HSP90 chaperone/DNA topoisomerase II/histidine kinase"/>
    <property type="match status" value="1"/>
</dbReference>
<organism evidence="17 18">
    <name type="scientific">Ohessyouella blattaphilus</name>
    <dbReference type="NCBI Taxonomy" id="2949333"/>
    <lineage>
        <taxon>Bacteria</taxon>
        <taxon>Bacillati</taxon>
        <taxon>Bacillota</taxon>
        <taxon>Clostridia</taxon>
        <taxon>Lachnospirales</taxon>
        <taxon>Lachnospiraceae</taxon>
        <taxon>Ohessyouella</taxon>
    </lineage>
</organism>
<keyword evidence="12" id="KW-0902">Two-component regulatory system</keyword>
<evidence type="ECO:0000259" key="15">
    <source>
        <dbReference type="PROSITE" id="PS50109"/>
    </source>
</evidence>
<dbReference type="SUPFAM" id="SSF158472">
    <property type="entry name" value="HAMP domain-like"/>
    <property type="match status" value="1"/>
</dbReference>
<evidence type="ECO:0000256" key="9">
    <source>
        <dbReference type="ARBA" id="ARBA00022777"/>
    </source>
</evidence>
<evidence type="ECO:0000313" key="18">
    <source>
        <dbReference type="Proteomes" id="UP001523565"/>
    </source>
</evidence>
<evidence type="ECO:0000256" key="10">
    <source>
        <dbReference type="ARBA" id="ARBA00022840"/>
    </source>
</evidence>
<dbReference type="InterPro" id="IPR003594">
    <property type="entry name" value="HATPase_dom"/>
</dbReference>
<protein>
    <recommendedName>
        <fullName evidence="3">histidine kinase</fullName>
        <ecNumber evidence="3">2.7.13.3</ecNumber>
    </recommendedName>
</protein>
<dbReference type="PROSITE" id="PS50109">
    <property type="entry name" value="HIS_KIN"/>
    <property type="match status" value="1"/>
</dbReference>
<evidence type="ECO:0000256" key="14">
    <source>
        <dbReference type="SAM" id="Phobius"/>
    </source>
</evidence>
<evidence type="ECO:0000256" key="3">
    <source>
        <dbReference type="ARBA" id="ARBA00012438"/>
    </source>
</evidence>
<keyword evidence="13 14" id="KW-0472">Membrane</keyword>
<keyword evidence="8" id="KW-0547">Nucleotide-binding</keyword>
<feature type="domain" description="HAMP" evidence="16">
    <location>
        <begin position="207"/>
        <end position="259"/>
    </location>
</feature>
<evidence type="ECO:0000259" key="16">
    <source>
        <dbReference type="PROSITE" id="PS50885"/>
    </source>
</evidence>
<dbReference type="EMBL" id="JAMZFV010000033">
    <property type="protein sequence ID" value="MCP1111415.1"/>
    <property type="molecule type" value="Genomic_DNA"/>
</dbReference>
<name>A0ABT1EL35_9FIRM</name>
<dbReference type="InterPro" id="IPR003660">
    <property type="entry name" value="HAMP_dom"/>
</dbReference>
<dbReference type="EC" id="2.7.13.3" evidence="3"/>
<reference evidence="17 18" key="1">
    <citation type="journal article" date="2022" name="Genome Biol. Evol.">
        <title>Host diet, physiology and behaviors set the stage for Lachnospiraceae cladogenesis.</title>
        <authorList>
            <person name="Vera-Ponce De Leon A."/>
            <person name="Schneider M."/>
            <person name="Jahnes B.C."/>
            <person name="Sadowski V."/>
            <person name="Camuy-Velez L.A."/>
            <person name="Duan J."/>
            <person name="Sabree Z.L."/>
        </authorList>
    </citation>
    <scope>NUCLEOTIDE SEQUENCE [LARGE SCALE GENOMIC DNA]</scope>
    <source>
        <strain evidence="17 18">PAL227</strain>
    </source>
</reference>
<keyword evidence="4" id="KW-1003">Cell membrane</keyword>
<evidence type="ECO:0000313" key="17">
    <source>
        <dbReference type="EMBL" id="MCP1111415.1"/>
    </source>
</evidence>
<evidence type="ECO:0000256" key="5">
    <source>
        <dbReference type="ARBA" id="ARBA00022553"/>
    </source>
</evidence>
<keyword evidence="11 14" id="KW-1133">Transmembrane helix</keyword>
<comment type="catalytic activity">
    <reaction evidence="1">
        <text>ATP + protein L-histidine = ADP + protein N-phospho-L-histidine.</text>
        <dbReference type="EC" id="2.7.13.3"/>
    </reaction>
</comment>
<dbReference type="InterPro" id="IPR005467">
    <property type="entry name" value="His_kinase_dom"/>
</dbReference>
<evidence type="ECO:0000256" key="7">
    <source>
        <dbReference type="ARBA" id="ARBA00022692"/>
    </source>
</evidence>
<keyword evidence="7 14" id="KW-0812">Transmembrane</keyword>
<dbReference type="PANTHER" id="PTHR45528">
    <property type="entry name" value="SENSOR HISTIDINE KINASE CPXA"/>
    <property type="match status" value="1"/>
</dbReference>
<dbReference type="InterPro" id="IPR050398">
    <property type="entry name" value="HssS/ArlS-like"/>
</dbReference>
<dbReference type="Pfam" id="PF02518">
    <property type="entry name" value="HATPase_c"/>
    <property type="match status" value="1"/>
</dbReference>
<dbReference type="Pfam" id="PF00672">
    <property type="entry name" value="HAMP"/>
    <property type="match status" value="1"/>
</dbReference>
<gene>
    <name evidence="17" type="ORF">NK118_14265</name>
</gene>
<dbReference type="InterPro" id="IPR036097">
    <property type="entry name" value="HisK_dim/P_sf"/>
</dbReference>
<evidence type="ECO:0000256" key="2">
    <source>
        <dbReference type="ARBA" id="ARBA00004651"/>
    </source>
</evidence>
<dbReference type="CDD" id="cd06225">
    <property type="entry name" value="HAMP"/>
    <property type="match status" value="1"/>
</dbReference>
<dbReference type="PROSITE" id="PS50885">
    <property type="entry name" value="HAMP"/>
    <property type="match status" value="1"/>
</dbReference>
<evidence type="ECO:0000256" key="4">
    <source>
        <dbReference type="ARBA" id="ARBA00022475"/>
    </source>
</evidence>
<sequence>MKLKTRLVAAFLIIVLIPVVLSIGLTLVVGRYQLNSIEEKYEIQGATVENISNTMQVMSRLTENAYAELQKLAKTDPAKLEDLEFLSKYNKDLTPKHAFLIVRKADNILFLGASSEAAAPALSHLPEAASLGEVSEGESSIYYGGEDQVLIKQVNFITADEQPATVFLVSDVKEGLPEARDFFVDIVFGIVLILVITAGLLSFWIYRSVITPLGKMKKAAQNIEAGNLDFVLEPMVDDEIGALGKDLEDMRLRLKDSAAEKVKYDQESKELISNISHDLKTPVTAIKGYAEGIMDGVADTPEKMDKYIRTIYNKANEMNLLINELTLYSKIDTNRIPYNFSTLSATEYFGDCAEDLSFELEAKNVQFEYHNYVGEEVMIIADAEQIRRVIHNIINNSIKYMGKDQPKINLRVNDVGDFVQVEIEDNGRGIAAADLPNIFERFYRTDTSRNSTKGGSGIGLSIVKKIIEEHGGKIWATSKEETGTTMYFVLRKYQEVPN</sequence>
<dbReference type="PRINTS" id="PR00344">
    <property type="entry name" value="BCTRLSENSOR"/>
</dbReference>
<evidence type="ECO:0000256" key="11">
    <source>
        <dbReference type="ARBA" id="ARBA00022989"/>
    </source>
</evidence>
<dbReference type="InterPro" id="IPR036890">
    <property type="entry name" value="HATPase_C_sf"/>
</dbReference>
<accession>A0ABT1EL35</accession>
<dbReference type="CDD" id="cd00082">
    <property type="entry name" value="HisKA"/>
    <property type="match status" value="1"/>
</dbReference>
<dbReference type="Proteomes" id="UP001523565">
    <property type="component" value="Unassembled WGS sequence"/>
</dbReference>
<evidence type="ECO:0000256" key="6">
    <source>
        <dbReference type="ARBA" id="ARBA00022679"/>
    </source>
</evidence>
<dbReference type="InterPro" id="IPR003661">
    <property type="entry name" value="HisK_dim/P_dom"/>
</dbReference>
<comment type="caution">
    <text evidence="17">The sequence shown here is derived from an EMBL/GenBank/DDBJ whole genome shotgun (WGS) entry which is preliminary data.</text>
</comment>
<keyword evidence="9 17" id="KW-0418">Kinase</keyword>
<dbReference type="GO" id="GO:0016301">
    <property type="term" value="F:kinase activity"/>
    <property type="evidence" value="ECO:0007669"/>
    <property type="project" value="UniProtKB-KW"/>
</dbReference>
<dbReference type="PANTHER" id="PTHR45528:SF1">
    <property type="entry name" value="SENSOR HISTIDINE KINASE CPXA"/>
    <property type="match status" value="1"/>
</dbReference>
<dbReference type="SMART" id="SM00304">
    <property type="entry name" value="HAMP"/>
    <property type="match status" value="1"/>
</dbReference>
<feature type="domain" description="Histidine kinase" evidence="15">
    <location>
        <begin position="274"/>
        <end position="494"/>
    </location>
</feature>
<dbReference type="RefSeq" id="WP_262070277.1">
    <property type="nucleotide sequence ID" value="NZ_JAMXOC010000033.1"/>
</dbReference>
<dbReference type="Gene3D" id="3.30.565.10">
    <property type="entry name" value="Histidine kinase-like ATPase, C-terminal domain"/>
    <property type="match status" value="1"/>
</dbReference>
<dbReference type="SMART" id="SM00388">
    <property type="entry name" value="HisKA"/>
    <property type="match status" value="1"/>
</dbReference>
<evidence type="ECO:0000256" key="8">
    <source>
        <dbReference type="ARBA" id="ARBA00022741"/>
    </source>
</evidence>
<keyword evidence="18" id="KW-1185">Reference proteome</keyword>
<feature type="transmembrane region" description="Helical" evidence="14">
    <location>
        <begin position="182"/>
        <end position="206"/>
    </location>
</feature>
<dbReference type="Gene3D" id="1.10.287.130">
    <property type="match status" value="1"/>
</dbReference>
<dbReference type="Pfam" id="PF00512">
    <property type="entry name" value="HisKA"/>
    <property type="match status" value="1"/>
</dbReference>
<evidence type="ECO:0000256" key="12">
    <source>
        <dbReference type="ARBA" id="ARBA00023012"/>
    </source>
</evidence>
<dbReference type="InterPro" id="IPR004358">
    <property type="entry name" value="Sig_transdc_His_kin-like_C"/>
</dbReference>
<dbReference type="SUPFAM" id="SSF47384">
    <property type="entry name" value="Homodimeric domain of signal transducing histidine kinase"/>
    <property type="match status" value="1"/>
</dbReference>
<proteinExistence type="predicted"/>
<evidence type="ECO:0000256" key="1">
    <source>
        <dbReference type="ARBA" id="ARBA00000085"/>
    </source>
</evidence>
<keyword evidence="5" id="KW-0597">Phosphoprotein</keyword>
<keyword evidence="10" id="KW-0067">ATP-binding</keyword>
<keyword evidence="6" id="KW-0808">Transferase</keyword>
<dbReference type="Gene3D" id="6.10.340.10">
    <property type="match status" value="1"/>
</dbReference>
<comment type="subcellular location">
    <subcellularLocation>
        <location evidence="2">Cell membrane</location>
        <topology evidence="2">Multi-pass membrane protein</topology>
    </subcellularLocation>
</comment>
<dbReference type="SMART" id="SM00387">
    <property type="entry name" value="HATPase_c"/>
    <property type="match status" value="1"/>
</dbReference>
<dbReference type="CDD" id="cd00075">
    <property type="entry name" value="HATPase"/>
    <property type="match status" value="1"/>
</dbReference>